<accession>A0ABZ3FRI3</accession>
<evidence type="ECO:0000313" key="3">
    <source>
        <dbReference type="Proteomes" id="UP001442841"/>
    </source>
</evidence>
<protein>
    <submittedName>
        <fullName evidence="2">Uncharacterized protein</fullName>
    </submittedName>
</protein>
<gene>
    <name evidence="2" type="ORF">AADG42_15725</name>
</gene>
<keyword evidence="1" id="KW-1133">Transmembrane helix</keyword>
<sequence>MQWTWRRSRSGWEVIAAVLILVLGVTWLLGGFQRSAAYIGRERAIGETIRTRYWEFSVERAGVVGAGRPSFFVVILRATNLTKENQPVVFPGAVAVRLPDGGILAGPRCKPNSTNEGGLDPLVTTETACTFNLSVADTPVPRAGDQVVEVIIFDQRPIDPNSVAEEPDALLPPAAHVRVNARWLVQ</sequence>
<feature type="transmembrane region" description="Helical" evidence="1">
    <location>
        <begin position="12"/>
        <end position="32"/>
    </location>
</feature>
<evidence type="ECO:0000313" key="2">
    <source>
        <dbReference type="EMBL" id="XAN08693.1"/>
    </source>
</evidence>
<keyword evidence="1" id="KW-0472">Membrane</keyword>
<organism evidence="2 3">
    <name type="scientific">Ammonicoccus fulvus</name>
    <dbReference type="NCBI Taxonomy" id="3138240"/>
    <lineage>
        <taxon>Bacteria</taxon>
        <taxon>Bacillati</taxon>
        <taxon>Actinomycetota</taxon>
        <taxon>Actinomycetes</taxon>
        <taxon>Propionibacteriales</taxon>
        <taxon>Propionibacteriaceae</taxon>
        <taxon>Ammonicoccus</taxon>
    </lineage>
</organism>
<name>A0ABZ3FRI3_9ACTN</name>
<reference evidence="2 3" key="1">
    <citation type="submission" date="2024-04" db="EMBL/GenBank/DDBJ databases">
        <title>Isolation of an actinomycete strain from pig manure.</title>
        <authorList>
            <person name="Gong T."/>
            <person name="Yu Z."/>
            <person name="An M."/>
            <person name="Wei C."/>
            <person name="Yang W."/>
            <person name="Liu L."/>
        </authorList>
    </citation>
    <scope>NUCLEOTIDE SEQUENCE [LARGE SCALE GENOMIC DNA]</scope>
    <source>
        <strain evidence="2 3">ZF39</strain>
    </source>
</reference>
<dbReference type="Proteomes" id="UP001442841">
    <property type="component" value="Chromosome"/>
</dbReference>
<evidence type="ECO:0000256" key="1">
    <source>
        <dbReference type="SAM" id="Phobius"/>
    </source>
</evidence>
<proteinExistence type="predicted"/>
<dbReference type="RefSeq" id="WP_425310121.1">
    <property type="nucleotide sequence ID" value="NZ_CP154795.1"/>
</dbReference>
<dbReference type="EMBL" id="CP154795">
    <property type="protein sequence ID" value="XAN08693.1"/>
    <property type="molecule type" value="Genomic_DNA"/>
</dbReference>
<keyword evidence="3" id="KW-1185">Reference proteome</keyword>
<keyword evidence="1" id="KW-0812">Transmembrane</keyword>